<dbReference type="EMBL" id="BMAO01028247">
    <property type="protein sequence ID" value="GFR22984.1"/>
    <property type="molecule type" value="Genomic_DNA"/>
</dbReference>
<protein>
    <recommendedName>
        <fullName evidence="3">Transposase</fullName>
    </recommendedName>
</protein>
<evidence type="ECO:0000313" key="1">
    <source>
        <dbReference type="EMBL" id="GFR22984.1"/>
    </source>
</evidence>
<gene>
    <name evidence="1" type="ORF">TNCT_118931</name>
</gene>
<name>A0A8X6IIS1_TRICU</name>
<proteinExistence type="predicted"/>
<evidence type="ECO:0008006" key="3">
    <source>
        <dbReference type="Google" id="ProtNLM"/>
    </source>
</evidence>
<accession>A0A8X6IIS1</accession>
<dbReference type="AlphaFoldDB" id="A0A8X6IIS1"/>
<dbReference type="Proteomes" id="UP000887116">
    <property type="component" value="Unassembled WGS sequence"/>
</dbReference>
<keyword evidence="2" id="KW-1185">Reference proteome</keyword>
<evidence type="ECO:0000313" key="2">
    <source>
        <dbReference type="Proteomes" id="UP000887116"/>
    </source>
</evidence>
<organism evidence="1 2">
    <name type="scientific">Trichonephila clavata</name>
    <name type="common">Joro spider</name>
    <name type="synonym">Nephila clavata</name>
    <dbReference type="NCBI Taxonomy" id="2740835"/>
    <lineage>
        <taxon>Eukaryota</taxon>
        <taxon>Metazoa</taxon>
        <taxon>Ecdysozoa</taxon>
        <taxon>Arthropoda</taxon>
        <taxon>Chelicerata</taxon>
        <taxon>Arachnida</taxon>
        <taxon>Araneae</taxon>
        <taxon>Araneomorphae</taxon>
        <taxon>Entelegynae</taxon>
        <taxon>Araneoidea</taxon>
        <taxon>Nephilidae</taxon>
        <taxon>Trichonephila</taxon>
    </lineage>
</organism>
<sequence>MDAPKEETREVVRCLTVEGVSQQEISRLIQMFTLEERESCKGDSRLDQSHLAITPDSIAQVDELIRQERGISIDELAEPMNISHCSVHSIIHDNLGYRLFCTEWISKPLSNRQMALL</sequence>
<dbReference type="OrthoDB" id="6429233at2759"/>
<reference evidence="1" key="1">
    <citation type="submission" date="2020-07" db="EMBL/GenBank/DDBJ databases">
        <title>Multicomponent nature underlies the extraordinary mechanical properties of spider dragline silk.</title>
        <authorList>
            <person name="Kono N."/>
            <person name="Nakamura H."/>
            <person name="Mori M."/>
            <person name="Yoshida Y."/>
            <person name="Ohtoshi R."/>
            <person name="Malay A.D."/>
            <person name="Moran D.A.P."/>
            <person name="Tomita M."/>
            <person name="Numata K."/>
            <person name="Arakawa K."/>
        </authorList>
    </citation>
    <scope>NUCLEOTIDE SEQUENCE</scope>
</reference>
<comment type="caution">
    <text evidence="1">The sequence shown here is derived from an EMBL/GenBank/DDBJ whole genome shotgun (WGS) entry which is preliminary data.</text>
</comment>